<keyword evidence="1" id="KW-0862">Zinc</keyword>
<dbReference type="PANTHER" id="PTHR38133:SF1">
    <property type="entry name" value="SLR1429 PROTEIN"/>
    <property type="match status" value="1"/>
</dbReference>
<dbReference type="Proteomes" id="UP000035088">
    <property type="component" value="Unassembled WGS sequence"/>
</dbReference>
<keyword evidence="1" id="KW-0863">Zinc-finger</keyword>
<dbReference type="PANTHER" id="PTHR38133">
    <property type="entry name" value="SLR1429 PROTEIN"/>
    <property type="match status" value="1"/>
</dbReference>
<sequence length="245" mass="25959">MKAPVRSYGITPWGQAFLRAFEPAQPRRITKARSYFRDRHVHGLAVDRGRVTSSVTGSQLDPFAVTIELRAVDAATVVPLLRQRGGVTDLTEVARGGQPAGLGGFVAPTEPADATVGCTCPIDDLCIHVLATAYEVAALIDRDPSVLLTVMGAPLAELLELANAAATDPAAETNGDAAAEVVVEDFYGDRTAYLEPPTFTDFHALTEFEAPLLRTALRATGIAALDIAEATDELAALYDRLTGRG</sequence>
<organism evidence="3 4">
    <name type="scientific">Gordonia araii NBRC 100433</name>
    <dbReference type="NCBI Taxonomy" id="1073574"/>
    <lineage>
        <taxon>Bacteria</taxon>
        <taxon>Bacillati</taxon>
        <taxon>Actinomycetota</taxon>
        <taxon>Actinomycetes</taxon>
        <taxon>Mycobacteriales</taxon>
        <taxon>Gordoniaceae</taxon>
        <taxon>Gordonia</taxon>
    </lineage>
</organism>
<dbReference type="GO" id="GO:0008270">
    <property type="term" value="F:zinc ion binding"/>
    <property type="evidence" value="ECO:0007669"/>
    <property type="project" value="UniProtKB-KW"/>
</dbReference>
<proteinExistence type="predicted"/>
<dbReference type="RefSeq" id="WP_007322728.1">
    <property type="nucleotide sequence ID" value="NZ_JABELY010000003.1"/>
</dbReference>
<evidence type="ECO:0000256" key="1">
    <source>
        <dbReference type="PROSITE-ProRule" id="PRU00325"/>
    </source>
</evidence>
<accession>G7H478</accession>
<evidence type="ECO:0000313" key="4">
    <source>
        <dbReference type="Proteomes" id="UP000035088"/>
    </source>
</evidence>
<comment type="caution">
    <text evidence="3">The sequence shown here is derived from an EMBL/GenBank/DDBJ whole genome shotgun (WGS) entry which is preliminary data.</text>
</comment>
<dbReference type="InterPro" id="IPR007527">
    <property type="entry name" value="Znf_SWIM"/>
</dbReference>
<keyword evidence="1" id="KW-0479">Metal-binding</keyword>
<feature type="domain" description="SWIM-type" evidence="2">
    <location>
        <begin position="105"/>
        <end position="137"/>
    </location>
</feature>
<dbReference type="STRING" id="1073574.GOARA_061_00920"/>
<keyword evidence="4" id="KW-1185">Reference proteome</keyword>
<reference evidence="3 4" key="1">
    <citation type="submission" date="2011-11" db="EMBL/GenBank/DDBJ databases">
        <title>Whole genome shotgun sequence of Gordonia araii NBRC 100433.</title>
        <authorList>
            <person name="Yoshida Y."/>
            <person name="Hosoyama A."/>
            <person name="Tsuchikane K."/>
            <person name="Katsumata H."/>
            <person name="Yamazaki S."/>
            <person name="Fujita N."/>
        </authorList>
    </citation>
    <scope>NUCLEOTIDE SEQUENCE [LARGE SCALE GENOMIC DNA]</scope>
    <source>
        <strain evidence="3 4">NBRC 100433</strain>
    </source>
</reference>
<dbReference type="PROSITE" id="PS50966">
    <property type="entry name" value="ZF_SWIM"/>
    <property type="match status" value="1"/>
</dbReference>
<gene>
    <name evidence="3" type="ORF">GOARA_061_00920</name>
</gene>
<evidence type="ECO:0000313" key="3">
    <source>
        <dbReference type="EMBL" id="GAB10653.1"/>
    </source>
</evidence>
<evidence type="ECO:0000259" key="2">
    <source>
        <dbReference type="PROSITE" id="PS50966"/>
    </source>
</evidence>
<protein>
    <recommendedName>
        <fullName evidence="2">SWIM-type domain-containing protein</fullName>
    </recommendedName>
</protein>
<dbReference type="AlphaFoldDB" id="G7H478"/>
<name>G7H478_9ACTN</name>
<dbReference type="EMBL" id="BAEE01000061">
    <property type="protein sequence ID" value="GAB10653.1"/>
    <property type="molecule type" value="Genomic_DNA"/>
</dbReference>